<comment type="pathway">
    <text evidence="2">Amino-acid biosynthesis; L-serine biosynthesis; L-serine from 3-phospho-D-glycerate: step 3/3.</text>
</comment>
<evidence type="ECO:0000256" key="5">
    <source>
        <dbReference type="ARBA" id="ARBA00022605"/>
    </source>
</evidence>
<keyword evidence="12" id="KW-0732">Signal</keyword>
<dbReference type="Gene3D" id="3.40.50.1000">
    <property type="entry name" value="HAD superfamily/HAD-like"/>
    <property type="match status" value="1"/>
</dbReference>
<dbReference type="OrthoDB" id="9780101at2"/>
<dbReference type="SUPFAM" id="SSF55383">
    <property type="entry name" value="Copper amine oxidase, domain N"/>
    <property type="match status" value="1"/>
</dbReference>
<evidence type="ECO:0000256" key="7">
    <source>
        <dbReference type="ARBA" id="ARBA00022801"/>
    </source>
</evidence>
<protein>
    <recommendedName>
        <fullName evidence="4">phosphoserine phosphatase</fullName>
        <ecNumber evidence="4">3.1.3.3</ecNumber>
    </recommendedName>
</protein>
<evidence type="ECO:0000259" key="13">
    <source>
        <dbReference type="Pfam" id="PF07833"/>
    </source>
</evidence>
<feature type="signal peptide" evidence="12">
    <location>
        <begin position="1"/>
        <end position="27"/>
    </location>
</feature>
<gene>
    <name evidence="14" type="ORF">TSYNT_585</name>
</gene>
<organism evidence="14">
    <name type="scientific">Tepidanaerobacter syntrophicus</name>
    <dbReference type="NCBI Taxonomy" id="224999"/>
    <lineage>
        <taxon>Bacteria</taxon>
        <taxon>Bacillati</taxon>
        <taxon>Bacillota</taxon>
        <taxon>Clostridia</taxon>
        <taxon>Thermosediminibacterales</taxon>
        <taxon>Tepidanaerobacteraceae</taxon>
        <taxon>Tepidanaerobacter</taxon>
    </lineage>
</organism>
<dbReference type="Proteomes" id="UP000062160">
    <property type="component" value="Unassembled WGS sequence"/>
</dbReference>
<keyword evidence="5" id="KW-0028">Amino-acid biosynthesis</keyword>
<dbReference type="RefSeq" id="WP_083497594.1">
    <property type="nucleotide sequence ID" value="NZ_DF976999.1"/>
</dbReference>
<name>A0A0U9HJ01_9FIRM</name>
<feature type="domain" description="Copper amine oxidase-like N-terminal" evidence="13">
    <location>
        <begin position="45"/>
        <end position="95"/>
    </location>
</feature>
<reference evidence="14" key="1">
    <citation type="journal article" date="2016" name="Genome Announc.">
        <title>Draft Genome Sequence of the Syntrophic Lactate-Degrading Bacterium Tepidanaerobacter syntrophicus JLT.</title>
        <authorList>
            <person name="Matsuura N."/>
            <person name="Ohashi A."/>
            <person name="Tourlousse D.M."/>
            <person name="Sekiguchi Y."/>
        </authorList>
    </citation>
    <scope>NUCLEOTIDE SEQUENCE [LARGE SCALE GENOMIC DNA]</scope>
    <source>
        <strain evidence="14">JL</strain>
    </source>
</reference>
<dbReference type="EMBL" id="DF976999">
    <property type="protein sequence ID" value="GAQ24259.1"/>
    <property type="molecule type" value="Genomic_DNA"/>
</dbReference>
<dbReference type="InterPro" id="IPR012854">
    <property type="entry name" value="Cu_amine_oxidase-like_N"/>
</dbReference>
<dbReference type="SUPFAM" id="SSF56784">
    <property type="entry name" value="HAD-like"/>
    <property type="match status" value="1"/>
</dbReference>
<dbReference type="EC" id="3.1.3.3" evidence="4"/>
<dbReference type="Gene3D" id="1.20.1440.320">
    <property type="match status" value="1"/>
</dbReference>
<evidence type="ECO:0000256" key="2">
    <source>
        <dbReference type="ARBA" id="ARBA00005135"/>
    </source>
</evidence>
<evidence type="ECO:0000256" key="10">
    <source>
        <dbReference type="ARBA" id="ARBA00048138"/>
    </source>
</evidence>
<keyword evidence="6" id="KW-0479">Metal-binding</keyword>
<dbReference type="AlphaFoldDB" id="A0A0U9HJ01"/>
<proteinExistence type="inferred from homology"/>
<keyword evidence="15" id="KW-1185">Reference proteome</keyword>
<evidence type="ECO:0000256" key="6">
    <source>
        <dbReference type="ARBA" id="ARBA00022723"/>
    </source>
</evidence>
<dbReference type="Pfam" id="PF12710">
    <property type="entry name" value="HAD"/>
    <property type="match status" value="1"/>
</dbReference>
<dbReference type="InterPro" id="IPR036412">
    <property type="entry name" value="HAD-like_sf"/>
</dbReference>
<sequence length="497" mass="56446">MNFKKKTRIAIVLLALFALLLPSLSLADTAPKTLQAVFSEMQLVINGQESTKITPIVYKDRTYLPVRYFSEKLGYKVDWDETTSTIFVTSTPEEISKNIPIMDTGKWAPATLNRLQKFIDENGIKSPNYDPKHKPYAVFDWDQTCIFNDTQEELFRYQIKNLVFNMTPEEFATAIRYDVPKDDFSSEYNNLEGQPVNIEKIGADLDERYKFLYDNYIFLKDKDAAKLAKIQETEEFKDFQAKLAYLYEAIGGTFSANVSYPWVLYLFTGMTTQEAQALTEESNDVALGEKIEYYTLTSSSKLPGKAGVVTGEYKRGLRIAPEMSNLMNVLRGNGIDVYICSASLEDVVEVFAGLPKYGYNVPPENVIGMRLEKDTDGKFKTEYKKDYPQTQQEGKTAAIQQILVSKYGYGPAFVAGDSQGDYNMATDFEETQLVLIINRVRKLSDKITILAQKAIESLNDPNAKYVLQGRNENYGLFIPQESTIRYGNKEAELIRSN</sequence>
<evidence type="ECO:0000256" key="12">
    <source>
        <dbReference type="SAM" id="SignalP"/>
    </source>
</evidence>
<keyword evidence="8" id="KW-0460">Magnesium</keyword>
<dbReference type="InterPro" id="IPR036582">
    <property type="entry name" value="Mao_N_sf"/>
</dbReference>
<comment type="catalytic activity">
    <reaction evidence="10">
        <text>O-phospho-L-serine + H2O = L-serine + phosphate</text>
        <dbReference type="Rhea" id="RHEA:21208"/>
        <dbReference type="ChEBI" id="CHEBI:15377"/>
        <dbReference type="ChEBI" id="CHEBI:33384"/>
        <dbReference type="ChEBI" id="CHEBI:43474"/>
        <dbReference type="ChEBI" id="CHEBI:57524"/>
        <dbReference type="EC" id="3.1.3.3"/>
    </reaction>
</comment>
<dbReference type="InterPro" id="IPR023214">
    <property type="entry name" value="HAD_sf"/>
</dbReference>
<evidence type="ECO:0000256" key="1">
    <source>
        <dbReference type="ARBA" id="ARBA00001946"/>
    </source>
</evidence>
<comment type="similarity">
    <text evidence="3">Belongs to the HAD-like hydrolase superfamily. SerB family.</text>
</comment>
<evidence type="ECO:0000256" key="4">
    <source>
        <dbReference type="ARBA" id="ARBA00012640"/>
    </source>
</evidence>
<keyword evidence="9" id="KW-0718">Serine biosynthesis</keyword>
<evidence type="ECO:0000313" key="15">
    <source>
        <dbReference type="Proteomes" id="UP000062160"/>
    </source>
</evidence>
<dbReference type="GO" id="GO:0005737">
    <property type="term" value="C:cytoplasm"/>
    <property type="evidence" value="ECO:0007669"/>
    <property type="project" value="TreeGrafter"/>
</dbReference>
<accession>A0A0U9HJ01</accession>
<comment type="catalytic activity">
    <reaction evidence="11">
        <text>O-phospho-D-serine + H2O = D-serine + phosphate</text>
        <dbReference type="Rhea" id="RHEA:24873"/>
        <dbReference type="ChEBI" id="CHEBI:15377"/>
        <dbReference type="ChEBI" id="CHEBI:35247"/>
        <dbReference type="ChEBI" id="CHEBI:43474"/>
        <dbReference type="ChEBI" id="CHEBI:58680"/>
        <dbReference type="EC" id="3.1.3.3"/>
    </reaction>
</comment>
<evidence type="ECO:0000256" key="3">
    <source>
        <dbReference type="ARBA" id="ARBA00009184"/>
    </source>
</evidence>
<dbReference type="PANTHER" id="PTHR43344:SF2">
    <property type="entry name" value="PHOSPHOSERINE PHOSPHATASE"/>
    <property type="match status" value="1"/>
</dbReference>
<keyword evidence="7" id="KW-0378">Hydrolase</keyword>
<dbReference type="Pfam" id="PF07833">
    <property type="entry name" value="Cu_amine_oxidN1"/>
    <property type="match status" value="1"/>
</dbReference>
<dbReference type="STRING" id="224999.GCA_001485475_00241"/>
<evidence type="ECO:0000256" key="11">
    <source>
        <dbReference type="ARBA" id="ARBA00048523"/>
    </source>
</evidence>
<feature type="chain" id="PRO_5006864954" description="phosphoserine phosphatase" evidence="12">
    <location>
        <begin position="28"/>
        <end position="497"/>
    </location>
</feature>
<evidence type="ECO:0000256" key="8">
    <source>
        <dbReference type="ARBA" id="ARBA00022842"/>
    </source>
</evidence>
<dbReference type="GO" id="GO:0006564">
    <property type="term" value="P:L-serine biosynthetic process"/>
    <property type="evidence" value="ECO:0007669"/>
    <property type="project" value="UniProtKB-KW"/>
</dbReference>
<dbReference type="GO" id="GO:0036424">
    <property type="term" value="F:L-phosphoserine phosphatase activity"/>
    <property type="evidence" value="ECO:0007669"/>
    <property type="project" value="TreeGrafter"/>
</dbReference>
<comment type="cofactor">
    <cofactor evidence="1">
        <name>Mg(2+)</name>
        <dbReference type="ChEBI" id="CHEBI:18420"/>
    </cofactor>
</comment>
<evidence type="ECO:0000313" key="14">
    <source>
        <dbReference type="EMBL" id="GAQ24259.1"/>
    </source>
</evidence>
<dbReference type="InterPro" id="IPR050582">
    <property type="entry name" value="HAD-like_SerB"/>
</dbReference>
<evidence type="ECO:0000256" key="9">
    <source>
        <dbReference type="ARBA" id="ARBA00023299"/>
    </source>
</evidence>
<dbReference type="GO" id="GO:0000287">
    <property type="term" value="F:magnesium ion binding"/>
    <property type="evidence" value="ECO:0007669"/>
    <property type="project" value="TreeGrafter"/>
</dbReference>
<dbReference type="PANTHER" id="PTHR43344">
    <property type="entry name" value="PHOSPHOSERINE PHOSPHATASE"/>
    <property type="match status" value="1"/>
</dbReference>